<feature type="region of interest" description="Disordered" evidence="1">
    <location>
        <begin position="24"/>
        <end position="53"/>
    </location>
</feature>
<organism evidence="2 3">
    <name type="scientific">Trichoderma asperellum (strain ATCC 204424 / CBS 433.97 / NBRC 101777)</name>
    <dbReference type="NCBI Taxonomy" id="1042311"/>
    <lineage>
        <taxon>Eukaryota</taxon>
        <taxon>Fungi</taxon>
        <taxon>Dikarya</taxon>
        <taxon>Ascomycota</taxon>
        <taxon>Pezizomycotina</taxon>
        <taxon>Sordariomycetes</taxon>
        <taxon>Hypocreomycetidae</taxon>
        <taxon>Hypocreales</taxon>
        <taxon>Hypocreaceae</taxon>
        <taxon>Trichoderma</taxon>
    </lineage>
</organism>
<proteinExistence type="predicted"/>
<dbReference type="AlphaFoldDB" id="A0A2T3YZL9"/>
<reference evidence="2 3" key="1">
    <citation type="submission" date="2016-07" db="EMBL/GenBank/DDBJ databases">
        <title>Multiple horizontal gene transfer events from other fungi enriched the ability of initially mycotrophic Trichoderma (Ascomycota) to feed on dead plant biomass.</title>
        <authorList>
            <consortium name="DOE Joint Genome Institute"/>
            <person name="Aerts A."/>
            <person name="Atanasova L."/>
            <person name="Chenthamara K."/>
            <person name="Zhang J."/>
            <person name="Grujic M."/>
            <person name="Henrissat B."/>
            <person name="Kuo A."/>
            <person name="Salamov A."/>
            <person name="Lipzen A."/>
            <person name="Labutti K."/>
            <person name="Barry K."/>
            <person name="Miao Y."/>
            <person name="Rahimi M.J."/>
            <person name="Shen Q."/>
            <person name="Grigoriev I.V."/>
            <person name="Kubicek C.P."/>
            <person name="Druzhinina I.S."/>
        </authorList>
    </citation>
    <scope>NUCLEOTIDE SEQUENCE [LARGE SCALE GENOMIC DNA]</scope>
    <source>
        <strain evidence="2 3">CBS 433.97</strain>
    </source>
</reference>
<keyword evidence="3" id="KW-1185">Reference proteome</keyword>
<dbReference type="EMBL" id="KZ679266">
    <property type="protein sequence ID" value="PTB38022.1"/>
    <property type="molecule type" value="Genomic_DNA"/>
</dbReference>
<gene>
    <name evidence="2" type="ORF">M441DRAFT_146901</name>
</gene>
<sequence length="53" mass="5912">VLGTITTSPGQFDKRRASEAAQLIQTGIPQKRITWPPDKNDSPKTAEIHQARR</sequence>
<protein>
    <submittedName>
        <fullName evidence="2">Uncharacterized protein</fullName>
    </submittedName>
</protein>
<evidence type="ECO:0000256" key="1">
    <source>
        <dbReference type="SAM" id="MobiDB-lite"/>
    </source>
</evidence>
<evidence type="ECO:0000313" key="3">
    <source>
        <dbReference type="Proteomes" id="UP000240493"/>
    </source>
</evidence>
<name>A0A2T3YZL9_TRIA4</name>
<dbReference type="Proteomes" id="UP000240493">
    <property type="component" value="Unassembled WGS sequence"/>
</dbReference>
<feature type="non-terminal residue" evidence="2">
    <location>
        <position position="1"/>
    </location>
</feature>
<feature type="compositionally biased region" description="Basic and acidic residues" evidence="1">
    <location>
        <begin position="38"/>
        <end position="53"/>
    </location>
</feature>
<accession>A0A2T3YZL9</accession>
<evidence type="ECO:0000313" key="2">
    <source>
        <dbReference type="EMBL" id="PTB38022.1"/>
    </source>
</evidence>